<dbReference type="Proteomes" id="UP001152320">
    <property type="component" value="Chromosome 14"/>
</dbReference>
<keyword evidence="3" id="KW-1185">Reference proteome</keyword>
<keyword evidence="1" id="KW-0812">Transmembrane</keyword>
<organism evidence="2 3">
    <name type="scientific">Holothuria leucospilota</name>
    <name type="common">Black long sea cucumber</name>
    <name type="synonym">Mertensiothuria leucospilota</name>
    <dbReference type="NCBI Taxonomy" id="206669"/>
    <lineage>
        <taxon>Eukaryota</taxon>
        <taxon>Metazoa</taxon>
        <taxon>Echinodermata</taxon>
        <taxon>Eleutherozoa</taxon>
        <taxon>Echinozoa</taxon>
        <taxon>Holothuroidea</taxon>
        <taxon>Aspidochirotacea</taxon>
        <taxon>Aspidochirotida</taxon>
        <taxon>Holothuriidae</taxon>
        <taxon>Holothuria</taxon>
    </lineage>
</organism>
<keyword evidence="1" id="KW-1133">Transmembrane helix</keyword>
<name>A0A9Q1BM79_HOLLE</name>
<gene>
    <name evidence="2" type="ORF">HOLleu_28501</name>
</gene>
<evidence type="ECO:0000313" key="3">
    <source>
        <dbReference type="Proteomes" id="UP001152320"/>
    </source>
</evidence>
<comment type="caution">
    <text evidence="2">The sequence shown here is derived from an EMBL/GenBank/DDBJ whole genome shotgun (WGS) entry which is preliminary data.</text>
</comment>
<protein>
    <submittedName>
        <fullName evidence="2">Solute carrier family 22 member 15-like</fullName>
    </submittedName>
</protein>
<dbReference type="OrthoDB" id="5296287at2759"/>
<evidence type="ECO:0000256" key="1">
    <source>
        <dbReference type="SAM" id="Phobius"/>
    </source>
</evidence>
<dbReference type="AlphaFoldDB" id="A0A9Q1BM79"/>
<feature type="transmembrane region" description="Helical" evidence="1">
    <location>
        <begin position="20"/>
        <end position="38"/>
    </location>
</feature>
<evidence type="ECO:0000313" key="2">
    <source>
        <dbReference type="EMBL" id="KAJ8029168.1"/>
    </source>
</evidence>
<accession>A0A9Q1BM79</accession>
<dbReference type="EMBL" id="JAIZAY010000014">
    <property type="protein sequence ID" value="KAJ8029168.1"/>
    <property type="molecule type" value="Genomic_DNA"/>
</dbReference>
<proteinExistence type="predicted"/>
<sequence>MVYYGISLSTSTLGSNDSMTFFISGAVEIPAYFLCLYVIESCLGRRGSTVLFEVVSGLACLSTAFIRK</sequence>
<keyword evidence="1" id="KW-0472">Membrane</keyword>
<reference evidence="2" key="1">
    <citation type="submission" date="2021-10" db="EMBL/GenBank/DDBJ databases">
        <title>Tropical sea cucumber genome reveals ecological adaptation and Cuvierian tubules defense mechanism.</title>
        <authorList>
            <person name="Chen T."/>
        </authorList>
    </citation>
    <scope>NUCLEOTIDE SEQUENCE</scope>
    <source>
        <strain evidence="2">Nanhai2018</strain>
        <tissue evidence="2">Muscle</tissue>
    </source>
</reference>